<feature type="domain" description="Beta-lactamase-related" evidence="2">
    <location>
        <begin position="14"/>
        <end position="339"/>
    </location>
</feature>
<dbReference type="OrthoDB" id="119951at2"/>
<reference evidence="3 4" key="1">
    <citation type="journal article" date="2011" name="Front. Microbiol.">
        <title>Genomic signatures of strain selection and enhancement in Bacillus atrophaeus var. globigii, a historical biowarfare simulant.</title>
        <authorList>
            <person name="Gibbons H.S."/>
            <person name="Broomall S.M."/>
            <person name="McNew L.A."/>
            <person name="Daligault H."/>
            <person name="Chapman C."/>
            <person name="Bruce D."/>
            <person name="Karavis M."/>
            <person name="Krepps M."/>
            <person name="McGregor P.A."/>
            <person name="Hong C."/>
            <person name="Park K.H."/>
            <person name="Akmal A."/>
            <person name="Feldman A."/>
            <person name="Lin J.S."/>
            <person name="Chang W.E."/>
            <person name="Higgs B.W."/>
            <person name="Demirev P."/>
            <person name="Lindquist J."/>
            <person name="Liem A."/>
            <person name="Fochler E."/>
            <person name="Read T.D."/>
            <person name="Tapia R."/>
            <person name="Johnson S."/>
            <person name="Bishop-Lilly K.A."/>
            <person name="Detter C."/>
            <person name="Han C."/>
            <person name="Sozhamannan S."/>
            <person name="Rosenzweig C.N."/>
            <person name="Skowronski E.W."/>
        </authorList>
    </citation>
    <scope>NUCLEOTIDE SEQUENCE [LARGE SCALE GENOMIC DNA]</scope>
    <source>
        <strain evidence="3 4">AK5</strain>
    </source>
</reference>
<accession>A0A432VTW5</accession>
<dbReference type="InterPro" id="IPR012338">
    <property type="entry name" value="Beta-lactam/transpept-like"/>
</dbReference>
<dbReference type="SUPFAM" id="SSF56601">
    <property type="entry name" value="beta-lactamase/transpeptidase-like"/>
    <property type="match status" value="1"/>
</dbReference>
<dbReference type="InterPro" id="IPR001466">
    <property type="entry name" value="Beta-lactam-related"/>
</dbReference>
<feature type="region of interest" description="Disordered" evidence="1">
    <location>
        <begin position="382"/>
        <end position="410"/>
    </location>
</feature>
<evidence type="ECO:0000313" key="3">
    <source>
        <dbReference type="EMBL" id="RUO19932.1"/>
    </source>
</evidence>
<evidence type="ECO:0000259" key="2">
    <source>
        <dbReference type="Pfam" id="PF00144"/>
    </source>
</evidence>
<evidence type="ECO:0000313" key="4">
    <source>
        <dbReference type="Proteomes" id="UP000288212"/>
    </source>
</evidence>
<keyword evidence="4" id="KW-1185">Reference proteome</keyword>
<sequence>MQKQNSEVAIFPQFQERFEQLLRADDVPGGVYAIVHRDRIVEVRPFGVRNAGSNEPIDANTVFRIASVSKTFAGSLTSLLADQGLVDLNARVLDYVPDLSFKNPEFNASLRVEHLVAQTTGVIPNAYDNLIEANLEKQQILPHFQRINPMCTPGACYGYQNVLFSLIEDVVEQRTGKAYTQLVEETLFTPLNMQHASFGLDAYLASNNRAAPHIRGRNGWFTREVGPHYYRYAAAAGVNASATDLAQWLIAQMGYAPDVLPTTAILNSREKRVRTTRDLRRRSWRPFLNDAHYGLGWRVYEFMNHELVYHGGWVQGFRAEIAYSPDYEIGLVVLMNAESAVMNEITPIFWSHVIPLMQEEQWVPYLYANSIRSLEPKAVDSLEHATAGQQSREPLPFGEPQLIPVGVLTP</sequence>
<protein>
    <submittedName>
        <fullName evidence="3">Serine hydrolase</fullName>
    </submittedName>
</protein>
<organism evidence="3 4">
    <name type="scientific">Aliidiomarina haloalkalitolerans</name>
    <dbReference type="NCBI Taxonomy" id="859059"/>
    <lineage>
        <taxon>Bacteria</taxon>
        <taxon>Pseudomonadati</taxon>
        <taxon>Pseudomonadota</taxon>
        <taxon>Gammaproteobacteria</taxon>
        <taxon>Alteromonadales</taxon>
        <taxon>Idiomarinaceae</taxon>
        <taxon>Aliidiomarina</taxon>
    </lineage>
</organism>
<gene>
    <name evidence="3" type="ORF">CWE06_07630</name>
</gene>
<dbReference type="Pfam" id="PF00144">
    <property type="entry name" value="Beta-lactamase"/>
    <property type="match status" value="1"/>
</dbReference>
<dbReference type="AlphaFoldDB" id="A0A432VTW5"/>
<dbReference type="Proteomes" id="UP000288212">
    <property type="component" value="Unassembled WGS sequence"/>
</dbReference>
<evidence type="ECO:0000256" key="1">
    <source>
        <dbReference type="SAM" id="MobiDB-lite"/>
    </source>
</evidence>
<dbReference type="Gene3D" id="3.40.710.10">
    <property type="entry name" value="DD-peptidase/beta-lactamase superfamily"/>
    <property type="match status" value="1"/>
</dbReference>
<name>A0A432VTW5_9GAMM</name>
<dbReference type="InterPro" id="IPR050491">
    <property type="entry name" value="AmpC-like"/>
</dbReference>
<dbReference type="GO" id="GO:0016787">
    <property type="term" value="F:hydrolase activity"/>
    <property type="evidence" value="ECO:0007669"/>
    <property type="project" value="UniProtKB-KW"/>
</dbReference>
<dbReference type="EMBL" id="PIPI01000004">
    <property type="protein sequence ID" value="RUO19932.1"/>
    <property type="molecule type" value="Genomic_DNA"/>
</dbReference>
<comment type="caution">
    <text evidence="3">The sequence shown here is derived from an EMBL/GenBank/DDBJ whole genome shotgun (WGS) entry which is preliminary data.</text>
</comment>
<proteinExistence type="predicted"/>
<dbReference type="PANTHER" id="PTHR46825:SF15">
    <property type="entry name" value="BETA-LACTAMASE-RELATED DOMAIN-CONTAINING PROTEIN"/>
    <property type="match status" value="1"/>
</dbReference>
<dbReference type="PANTHER" id="PTHR46825">
    <property type="entry name" value="D-ALANYL-D-ALANINE-CARBOXYPEPTIDASE/ENDOPEPTIDASE AMPH"/>
    <property type="match status" value="1"/>
</dbReference>
<keyword evidence="3" id="KW-0378">Hydrolase</keyword>